<organism evidence="1 2">
    <name type="scientific">Diphasiastrum complanatum</name>
    <name type="common">Issler's clubmoss</name>
    <name type="synonym">Lycopodium complanatum</name>
    <dbReference type="NCBI Taxonomy" id="34168"/>
    <lineage>
        <taxon>Eukaryota</taxon>
        <taxon>Viridiplantae</taxon>
        <taxon>Streptophyta</taxon>
        <taxon>Embryophyta</taxon>
        <taxon>Tracheophyta</taxon>
        <taxon>Lycopodiopsida</taxon>
        <taxon>Lycopodiales</taxon>
        <taxon>Lycopodiaceae</taxon>
        <taxon>Lycopodioideae</taxon>
        <taxon>Diphasiastrum</taxon>
    </lineage>
</organism>
<sequence length="479" mass="53677">MGGKYSPDLHPDCTHLVVQSCSGRKFEHAFNYGVNRGLWVVTLAWFVNSTKRNERLDESRFCVTKSVANTDISESGPLNEIMVINKGYSCLPSKQHGNKSQSIVLHSTLHSEQGLDLVKNKGAVFSGYCFYVDPDLSNEVQLKVIDAVTKHGATCIQHWYFGCSATHVICEGNSLQKFVGYITSIVTPLWVLKTVKERSPQCLVHFSADLAMHLAFLLDAARLNFQIQSKSANNDQMPTNILPLCGADEREKIKQMEAAKADVRSRRGTRMQPCRTLPRPLTPPSMLNSICWSVAEQPSVAQLYTGILSSITTGNGTDVKTSGPNLDEKDSYDSGREAELNAFEYSEAHTRPMNESEEREIVYKGVFLTILFPIDRFGEMGPSSRTFFGAKGFTRKQILDHIHEFYKGNLSAEEIQVAIYTDSRHADRLRAAYTDLKFAKLGYVPVKRCDFIGSRKIFKGLKRLGKENTGQIYELCLQT</sequence>
<reference evidence="2" key="1">
    <citation type="journal article" date="2024" name="Proc. Natl. Acad. Sci. U.S.A.">
        <title>Extraordinary preservation of gene collinearity over three hundred million years revealed in homosporous lycophytes.</title>
        <authorList>
            <person name="Li C."/>
            <person name="Wickell D."/>
            <person name="Kuo L.Y."/>
            <person name="Chen X."/>
            <person name="Nie B."/>
            <person name="Liao X."/>
            <person name="Peng D."/>
            <person name="Ji J."/>
            <person name="Jenkins J."/>
            <person name="Williams M."/>
            <person name="Shu S."/>
            <person name="Plott C."/>
            <person name="Barry K."/>
            <person name="Rajasekar S."/>
            <person name="Grimwood J."/>
            <person name="Han X."/>
            <person name="Sun S."/>
            <person name="Hou Z."/>
            <person name="He W."/>
            <person name="Dai G."/>
            <person name="Sun C."/>
            <person name="Schmutz J."/>
            <person name="Leebens-Mack J.H."/>
            <person name="Li F.W."/>
            <person name="Wang L."/>
        </authorList>
    </citation>
    <scope>NUCLEOTIDE SEQUENCE [LARGE SCALE GENOMIC DNA]</scope>
    <source>
        <strain evidence="2">cv. PW_Plant_1</strain>
    </source>
</reference>
<protein>
    <submittedName>
        <fullName evidence="1">Uncharacterized protein</fullName>
    </submittedName>
</protein>
<keyword evidence="2" id="KW-1185">Reference proteome</keyword>
<gene>
    <name evidence="1" type="ORF">O6H91_23G066700</name>
</gene>
<proteinExistence type="predicted"/>
<name>A0ACC2ADJ9_DIPCM</name>
<accession>A0ACC2ADJ9</accession>
<comment type="caution">
    <text evidence="1">The sequence shown here is derived from an EMBL/GenBank/DDBJ whole genome shotgun (WGS) entry which is preliminary data.</text>
</comment>
<dbReference type="Proteomes" id="UP001162992">
    <property type="component" value="Chromosome 23"/>
</dbReference>
<dbReference type="EMBL" id="CM055114">
    <property type="protein sequence ID" value="KAJ7514959.1"/>
    <property type="molecule type" value="Genomic_DNA"/>
</dbReference>
<evidence type="ECO:0000313" key="1">
    <source>
        <dbReference type="EMBL" id="KAJ7514959.1"/>
    </source>
</evidence>
<evidence type="ECO:0000313" key="2">
    <source>
        <dbReference type="Proteomes" id="UP001162992"/>
    </source>
</evidence>